<proteinExistence type="predicted"/>
<keyword evidence="1" id="KW-1185">Reference proteome</keyword>
<evidence type="ECO:0000313" key="1">
    <source>
        <dbReference type="Proteomes" id="UP001652580"/>
    </source>
</evidence>
<name>A0A384AXP9_BALAC</name>
<protein>
    <submittedName>
        <fullName evidence="2 3">Uncharacterized protein LOC103006346 isoform X1</fullName>
    </submittedName>
</protein>
<dbReference type="RefSeq" id="XP_007191875.1">
    <property type="nucleotide sequence ID" value="XM_007191813.3"/>
</dbReference>
<reference evidence="1 2" key="1">
    <citation type="submission" date="2025-05" db="UniProtKB">
        <authorList>
            <consortium name="RefSeq"/>
        </authorList>
    </citation>
    <scope>NUCLEOTIDE SEQUENCE [LARGE SCALE GENOMIC DNA]</scope>
</reference>
<dbReference type="Proteomes" id="UP001652580">
    <property type="component" value="Chromosome 2"/>
</dbReference>
<organism evidence="1 2">
    <name type="scientific">Balaenoptera acutorostrata</name>
    <name type="common">Common minke whale</name>
    <name type="synonym">Balaena rostrata</name>
    <dbReference type="NCBI Taxonomy" id="9767"/>
    <lineage>
        <taxon>Eukaryota</taxon>
        <taxon>Metazoa</taxon>
        <taxon>Chordata</taxon>
        <taxon>Craniata</taxon>
        <taxon>Vertebrata</taxon>
        <taxon>Euteleostomi</taxon>
        <taxon>Mammalia</taxon>
        <taxon>Eutheria</taxon>
        <taxon>Laurasiatheria</taxon>
        <taxon>Artiodactyla</taxon>
        <taxon>Whippomorpha</taxon>
        <taxon>Cetacea</taxon>
        <taxon>Mysticeti</taxon>
        <taxon>Balaenopteridae</taxon>
        <taxon>Balaenoptera</taxon>
    </lineage>
</organism>
<sequence>MAAHSLFTDMVGNILDLQSLWRAPSWDLRCAGTAFYVHVAFVHFSLVPLRPAMTEGEYIHSLYAISLYALWRHLPPGIQRLPPGSQRSNPILSLSRFQVGEHQVASLNPNQNQLNEWTQDLQAVSQKKVPCSKPGLEKKNTAGIKEASSVAVWSAAAKASGSSSTDPACMRIQLSSNNEDISCTDIISPRQENGVHYFPHFGQGHGGKK</sequence>
<dbReference type="AlphaFoldDB" id="A0A384AXP9"/>
<evidence type="ECO:0000313" key="2">
    <source>
        <dbReference type="RefSeq" id="XP_007191874.1"/>
    </source>
</evidence>
<evidence type="ECO:0000313" key="3">
    <source>
        <dbReference type="RefSeq" id="XP_007191875.1"/>
    </source>
</evidence>
<dbReference type="KEGG" id="bacu:103006346"/>
<accession>A0A384AXP9</accession>
<dbReference type="RefSeq" id="XP_007191874.1">
    <property type="nucleotide sequence ID" value="XM_007191812.2"/>
</dbReference>
<gene>
    <name evidence="2 3" type="primary">LOC103006346</name>
</gene>
<dbReference type="GeneID" id="103006346"/>